<accession>A0A1E3KYP5</accession>
<organism evidence="1 2">
    <name type="scientific">Paenibacillus nuruki</name>
    <dbReference type="NCBI Taxonomy" id="1886670"/>
    <lineage>
        <taxon>Bacteria</taxon>
        <taxon>Bacillati</taxon>
        <taxon>Bacillota</taxon>
        <taxon>Bacilli</taxon>
        <taxon>Bacillales</taxon>
        <taxon>Paenibacillaceae</taxon>
        <taxon>Paenibacillus</taxon>
    </lineage>
</organism>
<evidence type="ECO:0000313" key="1">
    <source>
        <dbReference type="EMBL" id="ODP26682.1"/>
    </source>
</evidence>
<gene>
    <name evidence="1" type="ORF">PTI45_03961</name>
</gene>
<name>A0A1E3KYP5_9BACL</name>
<dbReference type="RefSeq" id="WP_069329301.1">
    <property type="nucleotide sequence ID" value="NZ_MDER01000080.1"/>
</dbReference>
<reference evidence="1 2" key="1">
    <citation type="submission" date="2016-08" db="EMBL/GenBank/DDBJ databases">
        <title>Genome sequencing of Paenibacillus sp. TI45-13ar, isolated from Korean traditional nuruk.</title>
        <authorList>
            <person name="Kim S.-J."/>
        </authorList>
    </citation>
    <scope>NUCLEOTIDE SEQUENCE [LARGE SCALE GENOMIC DNA]</scope>
    <source>
        <strain evidence="1 2">TI45-13ar</strain>
    </source>
</reference>
<dbReference type="AlphaFoldDB" id="A0A1E3KYP5"/>
<keyword evidence="2" id="KW-1185">Reference proteome</keyword>
<proteinExistence type="predicted"/>
<dbReference type="STRING" id="1886670.PTI45_03961"/>
<dbReference type="Proteomes" id="UP000094578">
    <property type="component" value="Unassembled WGS sequence"/>
</dbReference>
<evidence type="ECO:0000313" key="2">
    <source>
        <dbReference type="Proteomes" id="UP000094578"/>
    </source>
</evidence>
<dbReference type="EMBL" id="MDER01000080">
    <property type="protein sequence ID" value="ODP26682.1"/>
    <property type="molecule type" value="Genomic_DNA"/>
</dbReference>
<sequence length="100" mass="11759">MHITFIKSFHPEHTDLSSFRKDSAMPVITIYSNTPDYPNKFIGRLWVVHKGIHQMTRTAVITDSYKEMIKAIPTDMTLMPTHPKDKQEHPEIVETWYYPV</sequence>
<protein>
    <submittedName>
        <fullName evidence="1">Uncharacterized protein</fullName>
    </submittedName>
</protein>
<comment type="caution">
    <text evidence="1">The sequence shown here is derived from an EMBL/GenBank/DDBJ whole genome shotgun (WGS) entry which is preliminary data.</text>
</comment>